<organism evidence="1 2">
    <name type="scientific">Actinomycetospora endophytica</name>
    <dbReference type="NCBI Taxonomy" id="2291215"/>
    <lineage>
        <taxon>Bacteria</taxon>
        <taxon>Bacillati</taxon>
        <taxon>Actinomycetota</taxon>
        <taxon>Actinomycetes</taxon>
        <taxon>Pseudonocardiales</taxon>
        <taxon>Pseudonocardiaceae</taxon>
        <taxon>Actinomycetospora</taxon>
    </lineage>
</organism>
<dbReference type="GO" id="GO:0032259">
    <property type="term" value="P:methylation"/>
    <property type="evidence" value="ECO:0007669"/>
    <property type="project" value="UniProtKB-KW"/>
</dbReference>
<name>A0ABS8PIZ5_9PSEU</name>
<evidence type="ECO:0000313" key="1">
    <source>
        <dbReference type="EMBL" id="MCD2197366.1"/>
    </source>
</evidence>
<protein>
    <submittedName>
        <fullName evidence="1">Class I SAM-dependent methyltransferase</fullName>
    </submittedName>
</protein>
<accession>A0ABS8PIZ5</accession>
<sequence length="269" mass="28294">MTSLSPMTQPFAVVDAARERPVPPTAVAALEYPVSETQQTQCPAVVPGGATVFDAALAGRSHRLVRADGVVLPLAVQRWQDEADGDDGWLLERCLGATLDLGCGPGRLVVALADRGVPALGVDVSVQAVERCLQRGAAVLHRDAFERLPGEGRWEHVVLADGNIGIGGDPVALLCRCRDLLAENGTVLLEVEPGAEFWQGAAHLVSEEGPRDEAAGPTGTWFPWAVLGPAAVDEVAAAAGLWVTERSAPEEMDATGRSFVVLSRWPTAS</sequence>
<keyword evidence="1" id="KW-0489">Methyltransferase</keyword>
<dbReference type="InterPro" id="IPR029063">
    <property type="entry name" value="SAM-dependent_MTases_sf"/>
</dbReference>
<dbReference type="SUPFAM" id="SSF53335">
    <property type="entry name" value="S-adenosyl-L-methionine-dependent methyltransferases"/>
    <property type="match status" value="1"/>
</dbReference>
<comment type="caution">
    <text evidence="1">The sequence shown here is derived from an EMBL/GenBank/DDBJ whole genome shotgun (WGS) entry which is preliminary data.</text>
</comment>
<reference evidence="1 2" key="1">
    <citation type="submission" date="2021-11" db="EMBL/GenBank/DDBJ databases">
        <title>Draft genome sequence of Actinomycetospora sp. SF1 isolated from the rhizosphere soil.</title>
        <authorList>
            <person name="Duangmal K."/>
            <person name="Chantavorakit T."/>
        </authorList>
    </citation>
    <scope>NUCLEOTIDE SEQUENCE [LARGE SCALE GENOMIC DNA]</scope>
    <source>
        <strain evidence="1 2">TBRC 5722</strain>
    </source>
</reference>
<keyword evidence="2" id="KW-1185">Reference proteome</keyword>
<dbReference type="RefSeq" id="WP_230739385.1">
    <property type="nucleotide sequence ID" value="NZ_JAJNDB010000008.1"/>
</dbReference>
<dbReference type="Gene3D" id="3.40.50.150">
    <property type="entry name" value="Vaccinia Virus protein VP39"/>
    <property type="match status" value="1"/>
</dbReference>
<evidence type="ECO:0000313" key="2">
    <source>
        <dbReference type="Proteomes" id="UP001199469"/>
    </source>
</evidence>
<dbReference type="Proteomes" id="UP001199469">
    <property type="component" value="Unassembled WGS sequence"/>
</dbReference>
<dbReference type="Pfam" id="PF07021">
    <property type="entry name" value="MetW"/>
    <property type="match status" value="1"/>
</dbReference>
<keyword evidence="1" id="KW-0808">Transferase</keyword>
<dbReference type="InterPro" id="IPR010743">
    <property type="entry name" value="Methionine_synth_MetW"/>
</dbReference>
<gene>
    <name evidence="1" type="ORF">LQ327_28735</name>
</gene>
<dbReference type="GO" id="GO:0008168">
    <property type="term" value="F:methyltransferase activity"/>
    <property type="evidence" value="ECO:0007669"/>
    <property type="project" value="UniProtKB-KW"/>
</dbReference>
<dbReference type="CDD" id="cd02440">
    <property type="entry name" value="AdoMet_MTases"/>
    <property type="match status" value="1"/>
</dbReference>
<dbReference type="EMBL" id="JAJNDB010000008">
    <property type="protein sequence ID" value="MCD2197366.1"/>
    <property type="molecule type" value="Genomic_DNA"/>
</dbReference>
<proteinExistence type="predicted"/>